<evidence type="ECO:0000313" key="3">
    <source>
        <dbReference type="Proteomes" id="UP000664859"/>
    </source>
</evidence>
<organism evidence="2 3">
    <name type="scientific">Tribonema minus</name>
    <dbReference type="NCBI Taxonomy" id="303371"/>
    <lineage>
        <taxon>Eukaryota</taxon>
        <taxon>Sar</taxon>
        <taxon>Stramenopiles</taxon>
        <taxon>Ochrophyta</taxon>
        <taxon>PX clade</taxon>
        <taxon>Xanthophyceae</taxon>
        <taxon>Tribonematales</taxon>
        <taxon>Tribonemataceae</taxon>
        <taxon>Tribonema</taxon>
    </lineage>
</organism>
<dbReference type="Proteomes" id="UP000664859">
    <property type="component" value="Unassembled WGS sequence"/>
</dbReference>
<dbReference type="EMBL" id="JAFCMP010000172">
    <property type="protein sequence ID" value="KAG5184253.1"/>
    <property type="molecule type" value="Genomic_DNA"/>
</dbReference>
<dbReference type="AlphaFoldDB" id="A0A836CGD3"/>
<keyword evidence="3" id="KW-1185">Reference proteome</keyword>
<feature type="region of interest" description="Disordered" evidence="1">
    <location>
        <begin position="54"/>
        <end position="105"/>
    </location>
</feature>
<comment type="caution">
    <text evidence="2">The sequence shown here is derived from an EMBL/GenBank/DDBJ whole genome shotgun (WGS) entry which is preliminary data.</text>
</comment>
<feature type="compositionally biased region" description="Low complexity" evidence="1">
    <location>
        <begin position="14"/>
        <end position="24"/>
    </location>
</feature>
<proteinExistence type="predicted"/>
<feature type="compositionally biased region" description="Low complexity" evidence="1">
    <location>
        <begin position="62"/>
        <end position="72"/>
    </location>
</feature>
<feature type="compositionally biased region" description="Low complexity" evidence="1">
    <location>
        <begin position="86"/>
        <end position="105"/>
    </location>
</feature>
<feature type="compositionally biased region" description="Gly residues" evidence="1">
    <location>
        <begin position="1"/>
        <end position="12"/>
    </location>
</feature>
<protein>
    <submittedName>
        <fullName evidence="2">Uncharacterized protein</fullName>
    </submittedName>
</protein>
<evidence type="ECO:0000313" key="2">
    <source>
        <dbReference type="EMBL" id="KAG5184253.1"/>
    </source>
</evidence>
<reference evidence="2" key="1">
    <citation type="submission" date="2021-02" db="EMBL/GenBank/DDBJ databases">
        <title>First Annotated Genome of the Yellow-green Alga Tribonema minus.</title>
        <authorList>
            <person name="Mahan K.M."/>
        </authorList>
    </citation>
    <scope>NUCLEOTIDE SEQUENCE</scope>
    <source>
        <strain evidence="2">UTEX B ZZ1240</strain>
    </source>
</reference>
<feature type="region of interest" description="Disordered" evidence="1">
    <location>
        <begin position="1"/>
        <end position="31"/>
    </location>
</feature>
<accession>A0A836CGD3</accession>
<name>A0A836CGD3_9STRA</name>
<evidence type="ECO:0000256" key="1">
    <source>
        <dbReference type="SAM" id="MobiDB-lite"/>
    </source>
</evidence>
<sequence length="137" mass="13168">MPGFGGGDGGGEWVSAGASPPRAVSGGGGGGAGGSAYGGSGAYGGGIEDLLSDSRGDGGAAAGAASAAAPRGMRLSPSSGLPPTSAHARAGGAGAADHGQRAGAAQGAQRRLFRKFWAGQIMYFWRRWEGRTCIGGC</sequence>
<gene>
    <name evidence="2" type="ORF">JKP88DRAFT_354469</name>
</gene>